<evidence type="ECO:0000313" key="2">
    <source>
        <dbReference type="Proteomes" id="UP000054477"/>
    </source>
</evidence>
<evidence type="ECO:0000313" key="1">
    <source>
        <dbReference type="EMBL" id="KIJ96476.1"/>
    </source>
</evidence>
<dbReference type="AlphaFoldDB" id="A0A0C9XFR5"/>
<reference evidence="2" key="2">
    <citation type="submission" date="2015-01" db="EMBL/GenBank/DDBJ databases">
        <title>Evolutionary Origins and Diversification of the Mycorrhizal Mutualists.</title>
        <authorList>
            <consortium name="DOE Joint Genome Institute"/>
            <consortium name="Mycorrhizal Genomics Consortium"/>
            <person name="Kohler A."/>
            <person name="Kuo A."/>
            <person name="Nagy L.G."/>
            <person name="Floudas D."/>
            <person name="Copeland A."/>
            <person name="Barry K.W."/>
            <person name="Cichocki N."/>
            <person name="Veneault-Fourrey C."/>
            <person name="LaButti K."/>
            <person name="Lindquist E.A."/>
            <person name="Lipzen A."/>
            <person name="Lundell T."/>
            <person name="Morin E."/>
            <person name="Murat C."/>
            <person name="Riley R."/>
            <person name="Ohm R."/>
            <person name="Sun H."/>
            <person name="Tunlid A."/>
            <person name="Henrissat B."/>
            <person name="Grigoriev I.V."/>
            <person name="Hibbett D.S."/>
            <person name="Martin F."/>
        </authorList>
    </citation>
    <scope>NUCLEOTIDE SEQUENCE [LARGE SCALE GENOMIC DNA]</scope>
    <source>
        <strain evidence="2">LaAM-08-1</strain>
    </source>
</reference>
<dbReference type="OrthoDB" id="2872628at2759"/>
<reference evidence="1 2" key="1">
    <citation type="submission" date="2014-04" db="EMBL/GenBank/DDBJ databases">
        <authorList>
            <consortium name="DOE Joint Genome Institute"/>
            <person name="Kuo A."/>
            <person name="Kohler A."/>
            <person name="Nagy L.G."/>
            <person name="Floudas D."/>
            <person name="Copeland A."/>
            <person name="Barry K.W."/>
            <person name="Cichocki N."/>
            <person name="Veneault-Fourrey C."/>
            <person name="LaButti K."/>
            <person name="Lindquist E.A."/>
            <person name="Lipzen A."/>
            <person name="Lundell T."/>
            <person name="Morin E."/>
            <person name="Murat C."/>
            <person name="Sun H."/>
            <person name="Tunlid A."/>
            <person name="Henrissat B."/>
            <person name="Grigoriev I.V."/>
            <person name="Hibbett D.S."/>
            <person name="Martin F."/>
            <person name="Nordberg H.P."/>
            <person name="Cantor M.N."/>
            <person name="Hua S.X."/>
        </authorList>
    </citation>
    <scope>NUCLEOTIDE SEQUENCE [LARGE SCALE GENOMIC DNA]</scope>
    <source>
        <strain evidence="1 2">LaAM-08-1</strain>
    </source>
</reference>
<dbReference type="EMBL" id="KN838720">
    <property type="protein sequence ID" value="KIJ96476.1"/>
    <property type="molecule type" value="Genomic_DNA"/>
</dbReference>
<accession>A0A0C9XFR5</accession>
<name>A0A0C9XFR5_9AGAR</name>
<dbReference type="HOGENOM" id="CLU_1482209_0_0_1"/>
<dbReference type="Proteomes" id="UP000054477">
    <property type="component" value="Unassembled WGS sequence"/>
</dbReference>
<organism evidence="1 2">
    <name type="scientific">Laccaria amethystina LaAM-08-1</name>
    <dbReference type="NCBI Taxonomy" id="1095629"/>
    <lineage>
        <taxon>Eukaryota</taxon>
        <taxon>Fungi</taxon>
        <taxon>Dikarya</taxon>
        <taxon>Basidiomycota</taxon>
        <taxon>Agaricomycotina</taxon>
        <taxon>Agaricomycetes</taxon>
        <taxon>Agaricomycetidae</taxon>
        <taxon>Agaricales</taxon>
        <taxon>Agaricineae</taxon>
        <taxon>Hydnangiaceae</taxon>
        <taxon>Laccaria</taxon>
    </lineage>
</organism>
<keyword evidence="2" id="KW-1185">Reference proteome</keyword>
<sequence length="182" mass="20132">MLPAAPSTVASPPPPRFLLLQRKRYQWINPGTTPLHAATSSRSFWRSEGGITYASIIAQPALVRPPIMFSFSDSTSPATTSIISAPTSEPLPDSVQLTAGLRSSLLLRRWYRGTPDISDEEVVFVASLYRQRLPPPDVVHIIQDMFDEGEIGNKGEGAMELWSRILSISSRLRMILRVSSAR</sequence>
<proteinExistence type="predicted"/>
<protein>
    <submittedName>
        <fullName evidence="1">Uncharacterized protein</fullName>
    </submittedName>
</protein>
<gene>
    <name evidence="1" type="ORF">K443DRAFT_10625</name>
</gene>